<dbReference type="InterPro" id="IPR010781">
    <property type="entry name" value="DUF1376"/>
</dbReference>
<evidence type="ECO:0000313" key="2">
    <source>
        <dbReference type="EMBL" id="KEZ17673.1"/>
    </source>
</evidence>
<reference evidence="2 3" key="1">
    <citation type="submission" date="2014-03" db="EMBL/GenBank/DDBJ databases">
        <title>Genome sequence of Sphingobium yanoikuyae B1.</title>
        <authorList>
            <person name="Gan H.M."/>
            <person name="Gan H.Y."/>
            <person name="Savka M.A."/>
        </authorList>
    </citation>
    <scope>NUCLEOTIDE SEQUENCE [LARGE SCALE GENOMIC DNA]</scope>
    <source>
        <strain evidence="2 3">B1</strain>
    </source>
</reference>
<dbReference type="PATRIC" id="fig|13690.10.peg.3235"/>
<dbReference type="Pfam" id="PF07120">
    <property type="entry name" value="DUF1376"/>
    <property type="match status" value="1"/>
</dbReference>
<evidence type="ECO:0000256" key="1">
    <source>
        <dbReference type="SAM" id="MobiDB-lite"/>
    </source>
</evidence>
<dbReference type="Proteomes" id="UP000028534">
    <property type="component" value="Unassembled WGS sequence"/>
</dbReference>
<protein>
    <recommendedName>
        <fullName evidence="4">DUF1376 domain-containing protein</fullName>
    </recommendedName>
</protein>
<accession>A0A084EI81</accession>
<evidence type="ECO:0000313" key="3">
    <source>
        <dbReference type="Proteomes" id="UP000028534"/>
    </source>
</evidence>
<evidence type="ECO:0008006" key="4">
    <source>
        <dbReference type="Google" id="ProtNLM"/>
    </source>
</evidence>
<comment type="caution">
    <text evidence="2">The sequence shown here is derived from an EMBL/GenBank/DDBJ whole genome shotgun (WGS) entry which is preliminary data.</text>
</comment>
<dbReference type="AlphaFoldDB" id="A0A084EI81"/>
<proteinExistence type="predicted"/>
<dbReference type="RefSeq" id="WP_051886828.1">
    <property type="nucleotide sequence ID" value="NZ_JGVR01000020.1"/>
</dbReference>
<dbReference type="EMBL" id="JGVR01000020">
    <property type="protein sequence ID" value="KEZ17673.1"/>
    <property type="molecule type" value="Genomic_DNA"/>
</dbReference>
<feature type="region of interest" description="Disordered" evidence="1">
    <location>
        <begin position="157"/>
        <end position="186"/>
    </location>
</feature>
<sequence length="323" mass="35356">MTAPLTLPDCDLQDFPFMPLHVARLRDSDLAATVDPEAAWFAVMLWAASWHQIPAGSLPDDEMVLTRLCGLGRDVKTFRKRRAGAMHGFIQCDDGRWYHPVVAEQANAAWRAKQEQRHRTECARIKKHNQRHGANVSYPSLDDFIAGGCEPVPLTAPSKSPDCPEGQGCDVPGENTSKRQGEGQRQGEYIDVDDDGARARVALVIDNDPIDHADLADRAARAAGVRHIDPKRIANHIDLIREWLGGGATPDEIIETIQAVTASSSEPSHSLQRFSAHIRQTVARRENNHGTGTIHPAGRPSVAQAIRTARDRVSAVGQPVQPA</sequence>
<name>A0A084EI81_SPHYA</name>
<organism evidence="2 3">
    <name type="scientific">Sphingobium yanoikuyae</name>
    <name type="common">Sphingomonas yanoikuyae</name>
    <dbReference type="NCBI Taxonomy" id="13690"/>
    <lineage>
        <taxon>Bacteria</taxon>
        <taxon>Pseudomonadati</taxon>
        <taxon>Pseudomonadota</taxon>
        <taxon>Alphaproteobacteria</taxon>
        <taxon>Sphingomonadales</taxon>
        <taxon>Sphingomonadaceae</taxon>
        <taxon>Sphingobium</taxon>
    </lineage>
</organism>
<gene>
    <name evidence="2" type="ORF">CP98_03156</name>
</gene>
<dbReference type="eggNOG" id="COG3756">
    <property type="taxonomic scope" value="Bacteria"/>
</dbReference>